<organism evidence="5 6">
    <name type="scientific">Cohaesibacter marisflavi</name>
    <dbReference type="NCBI Taxonomy" id="655353"/>
    <lineage>
        <taxon>Bacteria</taxon>
        <taxon>Pseudomonadati</taxon>
        <taxon>Pseudomonadota</taxon>
        <taxon>Alphaproteobacteria</taxon>
        <taxon>Hyphomicrobiales</taxon>
        <taxon>Cohaesibacteraceae</taxon>
    </lineage>
</organism>
<keyword evidence="1" id="KW-0547">Nucleotide-binding</keyword>
<proteinExistence type="predicted"/>
<dbReference type="SUPFAM" id="SSF50891">
    <property type="entry name" value="Cyclophilin-like"/>
    <property type="match status" value="1"/>
</dbReference>
<reference evidence="5 6" key="1">
    <citation type="submission" date="2016-10" db="EMBL/GenBank/DDBJ databases">
        <authorList>
            <person name="de Groot N.N."/>
        </authorList>
    </citation>
    <scope>NUCLEOTIDE SEQUENCE [LARGE SCALE GENOMIC DNA]</scope>
    <source>
        <strain evidence="5 6">CGMCC 1.9157</strain>
    </source>
</reference>
<dbReference type="Gene3D" id="2.40.100.10">
    <property type="entry name" value="Cyclophilin-like"/>
    <property type="match status" value="1"/>
</dbReference>
<evidence type="ECO:0000256" key="1">
    <source>
        <dbReference type="ARBA" id="ARBA00022741"/>
    </source>
</evidence>
<dbReference type="InterPro" id="IPR029000">
    <property type="entry name" value="Cyclophilin-like_dom_sf"/>
</dbReference>
<keyword evidence="6" id="KW-1185">Reference proteome</keyword>
<evidence type="ECO:0000313" key="6">
    <source>
        <dbReference type="Proteomes" id="UP000199236"/>
    </source>
</evidence>
<dbReference type="GO" id="GO:0016787">
    <property type="term" value="F:hydrolase activity"/>
    <property type="evidence" value="ECO:0007669"/>
    <property type="project" value="UniProtKB-KW"/>
</dbReference>
<dbReference type="InterPro" id="IPR010016">
    <property type="entry name" value="PxpB"/>
</dbReference>
<evidence type="ECO:0000259" key="4">
    <source>
        <dbReference type="SMART" id="SM00796"/>
    </source>
</evidence>
<accession>A0A1I5EZX4</accession>
<dbReference type="Proteomes" id="UP000199236">
    <property type="component" value="Unassembled WGS sequence"/>
</dbReference>
<dbReference type="EMBL" id="FOVR01000003">
    <property type="protein sequence ID" value="SFO16940.1"/>
    <property type="molecule type" value="Genomic_DNA"/>
</dbReference>
<dbReference type="GO" id="GO:0005524">
    <property type="term" value="F:ATP binding"/>
    <property type="evidence" value="ECO:0007669"/>
    <property type="project" value="UniProtKB-KW"/>
</dbReference>
<dbReference type="SMART" id="SM00796">
    <property type="entry name" value="AHS1"/>
    <property type="match status" value="1"/>
</dbReference>
<dbReference type="Pfam" id="PF02682">
    <property type="entry name" value="CT_C_D"/>
    <property type="match status" value="1"/>
</dbReference>
<gene>
    <name evidence="5" type="ORF">SAMN04488056_103421</name>
</gene>
<keyword evidence="2" id="KW-0378">Hydrolase</keyword>
<dbReference type="AlphaFoldDB" id="A0A1I5EZX4"/>
<evidence type="ECO:0000256" key="3">
    <source>
        <dbReference type="ARBA" id="ARBA00022840"/>
    </source>
</evidence>
<dbReference type="SUPFAM" id="SSF160467">
    <property type="entry name" value="PH0987 N-terminal domain-like"/>
    <property type="match status" value="1"/>
</dbReference>
<protein>
    <submittedName>
        <fullName evidence="5">Sensor histidine kinase inhibitor, KipI family</fullName>
    </submittedName>
</protein>
<dbReference type="STRING" id="655353.SAMN04488056_103421"/>
<dbReference type="PANTHER" id="PTHR34698:SF2">
    <property type="entry name" value="5-OXOPROLINASE SUBUNIT B"/>
    <property type="match status" value="1"/>
</dbReference>
<evidence type="ECO:0000313" key="5">
    <source>
        <dbReference type="EMBL" id="SFO16940.1"/>
    </source>
</evidence>
<dbReference type="OrthoDB" id="9778567at2"/>
<evidence type="ECO:0000256" key="2">
    <source>
        <dbReference type="ARBA" id="ARBA00022801"/>
    </source>
</evidence>
<sequence>MPSSVSISISHMGATALLVQSGGPLSVDVQSRYWAYDQACKALEGVVETVLGMHSLLVYLTPDCDPMRMKVELEQLWQRTKPRQIEGRLVEIPVIYGGETGMDLSELADSCSLSVDEVVALHSEPDYVAFALGSQPGFAYLGGMNSRLTTPRRAQPRLSVQEGSVVIGGAQAGVIAKTSPSGWHVIGKTELSFFDETKQSPSLIMPGDRIRFVVQELIA</sequence>
<name>A0A1I5EZX4_9HYPH</name>
<dbReference type="InterPro" id="IPR003833">
    <property type="entry name" value="CT_C_D"/>
</dbReference>
<feature type="domain" description="Carboxyltransferase" evidence="4">
    <location>
        <begin position="7"/>
        <end position="204"/>
    </location>
</feature>
<dbReference type="NCBIfam" id="TIGR00370">
    <property type="entry name" value="5-oxoprolinase subunit PxpB"/>
    <property type="match status" value="1"/>
</dbReference>
<dbReference type="PANTHER" id="PTHR34698">
    <property type="entry name" value="5-OXOPROLINASE SUBUNIT B"/>
    <property type="match status" value="1"/>
</dbReference>
<dbReference type="RefSeq" id="WP_090071187.1">
    <property type="nucleotide sequence ID" value="NZ_FOVR01000003.1"/>
</dbReference>
<keyword evidence="3" id="KW-0067">ATP-binding</keyword>